<dbReference type="SMART" id="SM00404">
    <property type="entry name" value="PTPc_motif"/>
    <property type="match status" value="2"/>
</dbReference>
<gene>
    <name evidence="8" type="ORF">MCOR_50640</name>
</gene>
<reference evidence="8 9" key="1">
    <citation type="submission" date="2020-06" db="EMBL/GenBank/DDBJ databases">
        <authorList>
            <person name="Li R."/>
            <person name="Bekaert M."/>
        </authorList>
    </citation>
    <scope>NUCLEOTIDE SEQUENCE [LARGE SCALE GENOMIC DNA]</scope>
    <source>
        <strain evidence="9">wild</strain>
    </source>
</reference>
<evidence type="ECO:0000313" key="8">
    <source>
        <dbReference type="EMBL" id="CAC5418187.1"/>
    </source>
</evidence>
<protein>
    <recommendedName>
        <fullName evidence="2">protein-tyrosine-phosphatase</fullName>
        <ecNumber evidence="2">3.1.3.48</ecNumber>
    </recommendedName>
</protein>
<evidence type="ECO:0000313" key="9">
    <source>
        <dbReference type="Proteomes" id="UP000507470"/>
    </source>
</evidence>
<dbReference type="SMART" id="SM00194">
    <property type="entry name" value="PTPc"/>
    <property type="match status" value="2"/>
</dbReference>
<accession>A0A6J8ED63</accession>
<dbReference type="PROSITE" id="PS50055">
    <property type="entry name" value="TYR_PHOSPHATASE_PTP"/>
    <property type="match status" value="2"/>
</dbReference>
<feature type="domain" description="Tyrosine-protein phosphatase" evidence="6">
    <location>
        <begin position="433"/>
        <end position="688"/>
    </location>
</feature>
<dbReference type="Pfam" id="PF00102">
    <property type="entry name" value="Y_phosphatase"/>
    <property type="match status" value="2"/>
</dbReference>
<evidence type="ECO:0000256" key="5">
    <source>
        <dbReference type="ARBA" id="ARBA00051722"/>
    </source>
</evidence>
<dbReference type="PROSITE" id="PS00383">
    <property type="entry name" value="TYR_PHOSPHATASE_1"/>
    <property type="match status" value="1"/>
</dbReference>
<keyword evidence="9" id="KW-1185">Reference proteome</keyword>
<dbReference type="SUPFAM" id="SSF52799">
    <property type="entry name" value="(Phosphotyrosine protein) phosphatases II"/>
    <property type="match status" value="2"/>
</dbReference>
<dbReference type="FunFam" id="3.90.190.10:FF:000102">
    <property type="entry name" value="Receptor-type tyrosine-protein phosphatase"/>
    <property type="match status" value="1"/>
</dbReference>
<evidence type="ECO:0000256" key="4">
    <source>
        <dbReference type="ARBA" id="ARBA00022912"/>
    </source>
</evidence>
<dbReference type="InterPro" id="IPR000242">
    <property type="entry name" value="PTP_cat"/>
</dbReference>
<name>A0A6J8ED63_MYTCO</name>
<dbReference type="InterPro" id="IPR000742">
    <property type="entry name" value="EGF"/>
</dbReference>
<evidence type="ECO:0000256" key="2">
    <source>
        <dbReference type="ARBA" id="ARBA00013064"/>
    </source>
</evidence>
<dbReference type="InterPro" id="IPR050348">
    <property type="entry name" value="Protein-Tyr_Phosphatase"/>
</dbReference>
<dbReference type="Proteomes" id="UP000507470">
    <property type="component" value="Unassembled WGS sequence"/>
</dbReference>
<evidence type="ECO:0000256" key="1">
    <source>
        <dbReference type="ARBA" id="ARBA00009580"/>
    </source>
</evidence>
<dbReference type="SMART" id="SM00181">
    <property type="entry name" value="EGF"/>
    <property type="match status" value="3"/>
</dbReference>
<dbReference type="Gene3D" id="2.170.300.10">
    <property type="entry name" value="Tie2 ligand-binding domain superfamily"/>
    <property type="match status" value="1"/>
</dbReference>
<proteinExistence type="inferred from homology"/>
<evidence type="ECO:0000259" key="7">
    <source>
        <dbReference type="PROSITE" id="PS50056"/>
    </source>
</evidence>
<dbReference type="EMBL" id="CACVKT020008882">
    <property type="protein sequence ID" value="CAC5418187.1"/>
    <property type="molecule type" value="Genomic_DNA"/>
</dbReference>
<evidence type="ECO:0000256" key="3">
    <source>
        <dbReference type="ARBA" id="ARBA00022801"/>
    </source>
</evidence>
<dbReference type="InterPro" id="IPR003595">
    <property type="entry name" value="Tyr_Pase_cat"/>
</dbReference>
<feature type="domain" description="Tyrosine-protein phosphatase" evidence="6">
    <location>
        <begin position="720"/>
        <end position="971"/>
    </location>
</feature>
<dbReference type="PANTHER" id="PTHR19134">
    <property type="entry name" value="RECEPTOR-TYPE TYROSINE-PROTEIN PHOSPHATASE"/>
    <property type="match status" value="1"/>
</dbReference>
<evidence type="ECO:0000259" key="6">
    <source>
        <dbReference type="PROSITE" id="PS50055"/>
    </source>
</evidence>
<comment type="similarity">
    <text evidence="1">Belongs to the protein-tyrosine phosphatase family.</text>
</comment>
<keyword evidence="3 8" id="KW-0378">Hydrolase</keyword>
<dbReference type="PRINTS" id="PR00700">
    <property type="entry name" value="PRTYPHPHTASE"/>
</dbReference>
<feature type="domain" description="Tyrosine specific protein phosphatases" evidence="7">
    <location>
        <begin position="605"/>
        <end position="679"/>
    </location>
</feature>
<dbReference type="OrthoDB" id="6118243at2759"/>
<keyword evidence="4" id="KW-0904">Protein phosphatase</keyword>
<comment type="catalytic activity">
    <reaction evidence="5">
        <text>O-phospho-L-tyrosyl-[protein] + H2O = L-tyrosyl-[protein] + phosphate</text>
        <dbReference type="Rhea" id="RHEA:10684"/>
        <dbReference type="Rhea" id="RHEA-COMP:10136"/>
        <dbReference type="Rhea" id="RHEA-COMP:20101"/>
        <dbReference type="ChEBI" id="CHEBI:15377"/>
        <dbReference type="ChEBI" id="CHEBI:43474"/>
        <dbReference type="ChEBI" id="CHEBI:46858"/>
        <dbReference type="ChEBI" id="CHEBI:61978"/>
        <dbReference type="EC" id="3.1.3.48"/>
    </reaction>
</comment>
<organism evidence="8 9">
    <name type="scientific">Mytilus coruscus</name>
    <name type="common">Sea mussel</name>
    <dbReference type="NCBI Taxonomy" id="42192"/>
    <lineage>
        <taxon>Eukaryota</taxon>
        <taxon>Metazoa</taxon>
        <taxon>Spiralia</taxon>
        <taxon>Lophotrochozoa</taxon>
        <taxon>Mollusca</taxon>
        <taxon>Bivalvia</taxon>
        <taxon>Autobranchia</taxon>
        <taxon>Pteriomorphia</taxon>
        <taxon>Mytilida</taxon>
        <taxon>Mytiloidea</taxon>
        <taxon>Mytilidae</taxon>
        <taxon>Mytilinae</taxon>
        <taxon>Mytilus</taxon>
    </lineage>
</organism>
<dbReference type="PROSITE" id="PS50056">
    <property type="entry name" value="TYR_PHOSPHATASE_2"/>
    <property type="match status" value="2"/>
</dbReference>
<dbReference type="InterPro" id="IPR016130">
    <property type="entry name" value="Tyr_Pase_AS"/>
</dbReference>
<dbReference type="InterPro" id="IPR029021">
    <property type="entry name" value="Prot-tyrosine_phosphatase-like"/>
</dbReference>
<dbReference type="GO" id="GO:0004725">
    <property type="term" value="F:protein tyrosine phosphatase activity"/>
    <property type="evidence" value="ECO:0007669"/>
    <property type="project" value="UniProtKB-EC"/>
</dbReference>
<dbReference type="CDD" id="cd00047">
    <property type="entry name" value="PTPc"/>
    <property type="match status" value="2"/>
</dbReference>
<dbReference type="AlphaFoldDB" id="A0A6J8ED63"/>
<dbReference type="GO" id="GO:0008045">
    <property type="term" value="P:motor neuron axon guidance"/>
    <property type="evidence" value="ECO:0007669"/>
    <property type="project" value="TreeGrafter"/>
</dbReference>
<dbReference type="Gene3D" id="3.90.190.10">
    <property type="entry name" value="Protein tyrosine phosphatase superfamily"/>
    <property type="match status" value="2"/>
</dbReference>
<sequence>MGGAGTKGTTKEGHHTVYASNNSNTWNSGTVLYNGTFLPTEINFQAVFRFLTYVPPVRSPFTELELCEIGIIGCPPTHYGPLCNTSCPDNCNGPCGLDIGQCKFGCKNGWTGDRCDKECPVGSYGKGCLERCSANCWNQQCNHVTGECNGGCKDGWQGFDCSQNCLNGQFGRNCSGFCDGCVSKWCHHVSGKCENTTSCNPGYKYSAYCNKVCPNGEFGLNCEKKCFCLTEPCSQGKGICPSGGCKEGWYGESCSKECDNGYFGRNCGRFCDGCILNICDKFDGLCTNTTGCEPGYLYEEYCNTTCDDGYFGTNCTGKCNCLNEMCIKSTGKCEEGSKSPNEGPSNVAAIVGGRQKETSNENEYANVNIAAKADEKEVTFTLKDREEPELQIDDNGDKTEYYNVNSDHDVSKYNILIEDLKEAINEKQTDEGFKKEYEMLPRGLVYAHVEGSKEENKAKNRFLSTWPYDHSRVILKGNTKHDYINASYIDNYESKKAYIAAQGPKKNTLRDFWHMIWQENVRKIVMVTQLIENQKRKCEPYWPETLSEPLVVNNFKVTMTKEKEHTFHVYRLLTVSLKNATNGQERKIHHFHFIQWPDHGVPDSIKLVDFYRKVKSEKCNQNGPMAVHCSAGVGRTGTFIAIDALYEHGKKVGYVNVMEYIEMMRKDRMNMVQTYEQYETVFEALLELFTVPKTSIPTNNFCQYILDQEQNTIPRNQKMFKVEFQRLQTLRPVYPPSVFAAATLRENISKNSAKKIFPHDKYRPYLMSYGKTRNDYINAVIIPGYADESKFLVTQCPLQETVVDFWTMIYDHDSKIVVLLDQLNKNGQLWLGKNEVLEFEHFTILQENASNTEELQLTLHSKKRDQKKITVFMATKLNVTSDVMLPSSILLDLLKKVKDCRETDKGYITVVSSDGCTKIGLFVALYLTLEKMEIDDEIDVFQVVRAMQVRRPEFFMELEQYEYCYKCIKEYLERDSLYANL</sequence>
<dbReference type="InterPro" id="IPR000387">
    <property type="entry name" value="Tyr_Pase_dom"/>
</dbReference>
<feature type="domain" description="Tyrosine specific protein phosphatases" evidence="7">
    <location>
        <begin position="891"/>
        <end position="962"/>
    </location>
</feature>
<dbReference type="EC" id="3.1.3.48" evidence="2"/>
<dbReference type="PANTHER" id="PTHR19134:SF562">
    <property type="entry name" value="PROTEIN-TYROSINE-PHOSPHATASE"/>
    <property type="match status" value="1"/>
</dbReference>